<comment type="caution">
    <text evidence="3">The sequence shown here is derived from an EMBL/GenBank/DDBJ whole genome shotgun (WGS) entry which is preliminary data.</text>
</comment>
<dbReference type="OrthoDB" id="27041at2759"/>
<feature type="transmembrane region" description="Helical" evidence="1">
    <location>
        <begin position="255"/>
        <end position="279"/>
    </location>
</feature>
<dbReference type="PANTHER" id="PTHR13029:SF18">
    <property type="entry name" value="MYELIN REGULATORY FACTOR HOMOLOG 1"/>
    <property type="match status" value="1"/>
</dbReference>
<dbReference type="Pfam" id="PF13884">
    <property type="entry name" value="Peptidase_S74"/>
    <property type="match status" value="1"/>
</dbReference>
<evidence type="ECO:0000259" key="2">
    <source>
        <dbReference type="PROSITE" id="PS51688"/>
    </source>
</evidence>
<dbReference type="AlphaFoldDB" id="A0A6G0Z4H9"/>
<dbReference type="GO" id="GO:0003700">
    <property type="term" value="F:DNA-binding transcription factor activity"/>
    <property type="evidence" value="ECO:0007669"/>
    <property type="project" value="TreeGrafter"/>
</dbReference>
<keyword evidence="1" id="KW-1133">Transmembrane helix</keyword>
<sequence length="454" mass="51836">MCVSLDSVENIKRPLTYSHHALPTTMCDTSEQLRNVQKINVVHFSYKPEFSSLFGLSLKDGDTGIIAQEVQAVLPEAVTNAGGIALPNGIVYDDFLVVNKVRFVNFITLLLDISGVSIGHRMKGQIRIIENVVSEIDRIFMENVGAVKELSKITTHLEARISELEQDHKRCLLLANHHPDIALSDLSSKYQSVHHDLRPDRDSLSNRHLFFFKTQSEHFRASTTYSSKHNDYDAAVEKRKLLKPTSSSDVNCGKFVQISIISLTVVIACCLIFITGLFFMEHHHRNQITFTSEHELIVKSFNINAIQAHESVQPKDTGQLPLEIDGFFDKDKHLTCMRFRRLVTNSRNCEYDKIKTKMNKIAERKKEESKNMDEFINFIFKIDRVADIVYKDVTISVYGSYSNFTAETNVTDECGRSELLQQCSDKSLFVYGFQLPVTKQLTDYFISVSYRQVK</sequence>
<dbReference type="InterPro" id="IPR026932">
    <property type="entry name" value="MYRF_ICA"/>
</dbReference>
<dbReference type="EMBL" id="VUJU01001414">
    <property type="protein sequence ID" value="KAF0765372.1"/>
    <property type="molecule type" value="Genomic_DNA"/>
</dbReference>
<evidence type="ECO:0000313" key="3">
    <source>
        <dbReference type="EMBL" id="KAF0765372.1"/>
    </source>
</evidence>
<dbReference type="GO" id="GO:0005789">
    <property type="term" value="C:endoplasmic reticulum membrane"/>
    <property type="evidence" value="ECO:0007669"/>
    <property type="project" value="TreeGrafter"/>
</dbReference>
<gene>
    <name evidence="3" type="ORF">FWK35_00008385</name>
</gene>
<dbReference type="Proteomes" id="UP000478052">
    <property type="component" value="Unassembled WGS sequence"/>
</dbReference>
<evidence type="ECO:0000256" key="1">
    <source>
        <dbReference type="SAM" id="Phobius"/>
    </source>
</evidence>
<accession>A0A6G0Z4H9</accession>
<dbReference type="GO" id="GO:0043565">
    <property type="term" value="F:sequence-specific DNA binding"/>
    <property type="evidence" value="ECO:0007669"/>
    <property type="project" value="TreeGrafter"/>
</dbReference>
<dbReference type="PROSITE" id="PS51688">
    <property type="entry name" value="ICA"/>
    <property type="match status" value="1"/>
</dbReference>
<dbReference type="PANTHER" id="PTHR13029">
    <property type="match status" value="1"/>
</dbReference>
<keyword evidence="1" id="KW-0472">Membrane</keyword>
<name>A0A6G0Z4H9_APHCR</name>
<organism evidence="3 4">
    <name type="scientific">Aphis craccivora</name>
    <name type="common">Cowpea aphid</name>
    <dbReference type="NCBI Taxonomy" id="307492"/>
    <lineage>
        <taxon>Eukaryota</taxon>
        <taxon>Metazoa</taxon>
        <taxon>Ecdysozoa</taxon>
        <taxon>Arthropoda</taxon>
        <taxon>Hexapoda</taxon>
        <taxon>Insecta</taxon>
        <taxon>Pterygota</taxon>
        <taxon>Neoptera</taxon>
        <taxon>Paraneoptera</taxon>
        <taxon>Hemiptera</taxon>
        <taxon>Sternorrhyncha</taxon>
        <taxon>Aphidomorpha</taxon>
        <taxon>Aphidoidea</taxon>
        <taxon>Aphididae</taxon>
        <taxon>Aphidini</taxon>
        <taxon>Aphis</taxon>
        <taxon>Aphis</taxon>
    </lineage>
</organism>
<keyword evidence="4" id="KW-1185">Reference proteome</keyword>
<dbReference type="GO" id="GO:0045893">
    <property type="term" value="P:positive regulation of DNA-templated transcription"/>
    <property type="evidence" value="ECO:0007669"/>
    <property type="project" value="TreeGrafter"/>
</dbReference>
<protein>
    <submittedName>
        <fullName evidence="3">Myelin regulatory factor isoform X2</fullName>
    </submittedName>
</protein>
<proteinExistence type="predicted"/>
<keyword evidence="1" id="KW-0812">Transmembrane</keyword>
<dbReference type="GO" id="GO:0016540">
    <property type="term" value="P:protein autoprocessing"/>
    <property type="evidence" value="ECO:0007669"/>
    <property type="project" value="InterPro"/>
</dbReference>
<dbReference type="InterPro" id="IPR030392">
    <property type="entry name" value="S74_ICA"/>
</dbReference>
<evidence type="ECO:0000313" key="4">
    <source>
        <dbReference type="Proteomes" id="UP000478052"/>
    </source>
</evidence>
<dbReference type="InterPro" id="IPR051577">
    <property type="entry name" value="MRF-like"/>
</dbReference>
<feature type="domain" description="Peptidase S74" evidence="2">
    <location>
        <begin position="7"/>
        <end position="161"/>
    </location>
</feature>
<reference evidence="3 4" key="1">
    <citation type="submission" date="2019-08" db="EMBL/GenBank/DDBJ databases">
        <title>Whole genome of Aphis craccivora.</title>
        <authorList>
            <person name="Voronova N.V."/>
            <person name="Shulinski R.S."/>
            <person name="Bandarenka Y.V."/>
            <person name="Zhorov D.G."/>
            <person name="Warner D."/>
        </authorList>
    </citation>
    <scope>NUCLEOTIDE SEQUENCE [LARGE SCALE GENOMIC DNA]</scope>
    <source>
        <strain evidence="3">180601</strain>
        <tissue evidence="3">Whole Body</tissue>
    </source>
</reference>
<dbReference type="GO" id="GO:0005634">
    <property type="term" value="C:nucleus"/>
    <property type="evidence" value="ECO:0007669"/>
    <property type="project" value="TreeGrafter"/>
</dbReference>
<dbReference type="Pfam" id="PF13887">
    <property type="entry name" value="MYRF_ICA"/>
    <property type="match status" value="1"/>
</dbReference>